<dbReference type="AlphaFoldDB" id="A0A5N5D412"/>
<dbReference type="InterPro" id="IPR012337">
    <property type="entry name" value="RNaseH-like_sf"/>
</dbReference>
<gene>
    <name evidence="3" type="ORF">DBV05_g9023</name>
</gene>
<dbReference type="Pfam" id="PF00075">
    <property type="entry name" value="RNase_H"/>
    <property type="match status" value="1"/>
</dbReference>
<accession>A0A5N5D412</accession>
<feature type="compositionally biased region" description="Low complexity" evidence="1">
    <location>
        <begin position="46"/>
        <end position="60"/>
    </location>
</feature>
<evidence type="ECO:0000259" key="2">
    <source>
        <dbReference type="PROSITE" id="PS50879"/>
    </source>
</evidence>
<evidence type="ECO:0000313" key="4">
    <source>
        <dbReference type="Proteomes" id="UP000325902"/>
    </source>
</evidence>
<keyword evidence="4" id="KW-1185">Reference proteome</keyword>
<proteinExistence type="predicted"/>
<feature type="domain" description="RNase H type-1" evidence="2">
    <location>
        <begin position="149"/>
        <end position="304"/>
    </location>
</feature>
<organism evidence="3 4">
    <name type="scientific">Lasiodiplodia theobromae</name>
    <dbReference type="NCBI Taxonomy" id="45133"/>
    <lineage>
        <taxon>Eukaryota</taxon>
        <taxon>Fungi</taxon>
        <taxon>Dikarya</taxon>
        <taxon>Ascomycota</taxon>
        <taxon>Pezizomycotina</taxon>
        <taxon>Dothideomycetes</taxon>
        <taxon>Dothideomycetes incertae sedis</taxon>
        <taxon>Botryosphaeriales</taxon>
        <taxon>Botryosphaeriaceae</taxon>
        <taxon>Lasiodiplodia</taxon>
    </lineage>
</organism>
<feature type="region of interest" description="Disordered" evidence="1">
    <location>
        <begin position="1"/>
        <end position="124"/>
    </location>
</feature>
<protein>
    <recommendedName>
        <fullName evidence="2">RNase H type-1 domain-containing protein</fullName>
    </recommendedName>
</protein>
<feature type="compositionally biased region" description="Basic residues" evidence="1">
    <location>
        <begin position="33"/>
        <end position="44"/>
    </location>
</feature>
<dbReference type="InterPro" id="IPR036397">
    <property type="entry name" value="RNaseH_sf"/>
</dbReference>
<dbReference type="OrthoDB" id="3548481at2759"/>
<sequence>MEPPPDDLPKEEPGGVATAAADDVEDILPQATGKRRKRKRKRKGCSSQPSTSATSDAASAPEDHTASKRAKLSHDAAGSQEMAPSASDTPPHVQQAQPAPPEASKVPSSERVNRSPLPQQTRSYPGTIIIDEEDASIEEGRRVCKLHEPDGQIYMFTDGSTCPGEGSGIGIVYRCDTRTDDWAEISQSLPDTNDSCITEAKALAVGIQFFGMDFGADPAIKGLTVLLDSATVLGSLMNYDVDKRRGTDDPEKLAWHVQQIHKQTEIVVGMGKTVTLRWVKAHGKGDKRVEGNARADELAKLANPWKEKKKRNKAERLLELAKAAAQRAKKGIQGMTL</sequence>
<dbReference type="PROSITE" id="PS50879">
    <property type="entry name" value="RNASE_H_1"/>
    <property type="match status" value="1"/>
</dbReference>
<evidence type="ECO:0000256" key="1">
    <source>
        <dbReference type="SAM" id="MobiDB-lite"/>
    </source>
</evidence>
<evidence type="ECO:0000313" key="3">
    <source>
        <dbReference type="EMBL" id="KAB2572321.1"/>
    </source>
</evidence>
<dbReference type="InterPro" id="IPR002156">
    <property type="entry name" value="RNaseH_domain"/>
</dbReference>
<dbReference type="GO" id="GO:0003676">
    <property type="term" value="F:nucleic acid binding"/>
    <property type="evidence" value="ECO:0007669"/>
    <property type="project" value="InterPro"/>
</dbReference>
<reference evidence="3 4" key="1">
    <citation type="journal article" date="2019" name="Sci. Rep.">
        <title>A multi-omics analysis of the grapevine pathogen Lasiodiplodia theobromae reveals that temperature affects the expression of virulence- and pathogenicity-related genes.</title>
        <authorList>
            <person name="Felix C."/>
            <person name="Meneses R."/>
            <person name="Goncalves M.F.M."/>
            <person name="Tilleman L."/>
            <person name="Duarte A.S."/>
            <person name="Jorrin-Novo J.V."/>
            <person name="Van de Peer Y."/>
            <person name="Deforce D."/>
            <person name="Van Nieuwerburgh F."/>
            <person name="Esteves A.C."/>
            <person name="Alves A."/>
        </authorList>
    </citation>
    <scope>NUCLEOTIDE SEQUENCE [LARGE SCALE GENOMIC DNA]</scope>
    <source>
        <strain evidence="3 4">LA-SOL3</strain>
    </source>
</reference>
<dbReference type="EMBL" id="VCHE01000081">
    <property type="protein sequence ID" value="KAB2572321.1"/>
    <property type="molecule type" value="Genomic_DNA"/>
</dbReference>
<name>A0A5N5D412_9PEZI</name>
<dbReference type="Proteomes" id="UP000325902">
    <property type="component" value="Unassembled WGS sequence"/>
</dbReference>
<dbReference type="Gene3D" id="3.30.420.10">
    <property type="entry name" value="Ribonuclease H-like superfamily/Ribonuclease H"/>
    <property type="match status" value="1"/>
</dbReference>
<comment type="caution">
    <text evidence="3">The sequence shown here is derived from an EMBL/GenBank/DDBJ whole genome shotgun (WGS) entry which is preliminary data.</text>
</comment>
<dbReference type="GO" id="GO:0004523">
    <property type="term" value="F:RNA-DNA hybrid ribonuclease activity"/>
    <property type="evidence" value="ECO:0007669"/>
    <property type="project" value="InterPro"/>
</dbReference>
<dbReference type="SUPFAM" id="SSF53098">
    <property type="entry name" value="Ribonuclease H-like"/>
    <property type="match status" value="1"/>
</dbReference>